<sequence>MILENPQILKSLDAFLRRAIADMEDIVSISKMQEIEMTRLVFNDDKECYTTGKTIVVGKDFPVFKRDNNNIIYRQAQGVIIHELAHVIFTNFKHYATFINTAPHKHKKSKNIAKNIINILEDYRIERQMAELNPFYKKLFLMVRFHIIQEISENIKNTEIANDVDRLNVLINSLLFLGFINKPLKTADTKTNELLMSLLPIVRKATLAKSTKEVASYADEIMILFKSLNVDDSNFYVDEVIEKLMGKLKATGTNTPLEQQQIETSLPGSQNTGDKDSPDRSVVLDITKSLELASREAEVTLDDLVSQMDKEVLRLEREDITSDIINNYLNASINERLDLQIEKEEKEIAELIKDLPALHTRRRVNIRTLNEIEKYSIGHYESLKSNLKRPILQTTFKLEQIKQTKIEDWEYNQKSGSIDTDSLIRFVAFNELDIFKKQYPEDEQLGMDVMLLVDCSGSNSAEVLNQKNKERLPRYKVNQMVALFLHEVLKNIEWRHSIWAFDSGDTENIAPIIPFAGCFDKKEGLKIRSIGARNANRDGMHIRMAGKHLAGHAETDRKLLIVLSDGQPASHNYSGVTAMSDVYKATQELKELGVKTIGIFSGDEVENRYFERKDNNGAGMYENAIFLNNDSIYKFPDKIYNLLIKEFELEDNLY</sequence>
<dbReference type="Proteomes" id="UP000501076">
    <property type="component" value="Plasmid pFDU301A"/>
</dbReference>
<evidence type="ECO:0000313" key="5">
    <source>
        <dbReference type="Proteomes" id="UP000501076"/>
    </source>
</evidence>
<accession>A0A6M6EBE0</accession>
<dbReference type="InterPro" id="IPR051928">
    <property type="entry name" value="NorD/CobT"/>
</dbReference>
<evidence type="ECO:0000256" key="2">
    <source>
        <dbReference type="SAM" id="MobiDB-lite"/>
    </source>
</evidence>
<keyword evidence="4" id="KW-0614">Plasmid</keyword>
<evidence type="ECO:0000313" key="4">
    <source>
        <dbReference type="EMBL" id="QJX80845.1"/>
    </source>
</evidence>
<dbReference type="InterPro" id="IPR002035">
    <property type="entry name" value="VWF_A"/>
</dbReference>
<geneLocation type="plasmid" evidence="5">
    <name>pfdu301a</name>
</geneLocation>
<gene>
    <name evidence="4" type="ORF">FDZ14_32670</name>
</gene>
<keyword evidence="1" id="KW-0175">Coiled coil</keyword>
<evidence type="ECO:0000256" key="1">
    <source>
        <dbReference type="SAM" id="Coils"/>
    </source>
</evidence>
<feature type="coiled-coil region" evidence="1">
    <location>
        <begin position="334"/>
        <end position="361"/>
    </location>
</feature>
<feature type="domain" description="VWFA" evidence="3">
    <location>
        <begin position="446"/>
        <end position="628"/>
    </location>
</feature>
<evidence type="ECO:0000259" key="3">
    <source>
        <dbReference type="SMART" id="SM00327"/>
    </source>
</evidence>
<dbReference type="AlphaFoldDB" id="A0A6M6EBE0"/>
<dbReference type="RefSeq" id="WP_171778844.1">
    <property type="nucleotide sequence ID" value="NZ_CP045273.1"/>
</dbReference>
<dbReference type="SUPFAM" id="SSF53300">
    <property type="entry name" value="vWA-like"/>
    <property type="match status" value="1"/>
</dbReference>
<proteinExistence type="predicted"/>
<feature type="compositionally biased region" description="Polar residues" evidence="2">
    <location>
        <begin position="255"/>
        <end position="272"/>
    </location>
</feature>
<name>A0A6M6EBE0_PRIMG</name>
<reference evidence="4 5" key="1">
    <citation type="submission" date="2019-10" db="EMBL/GenBank/DDBJ databases">
        <title>Complete genome sequences for adaption low water activity.</title>
        <authorList>
            <person name="Zhao L."/>
            <person name="Zhong J."/>
        </authorList>
    </citation>
    <scope>NUCLEOTIDE SEQUENCE [LARGE SCALE GENOMIC DNA]</scope>
    <source>
        <strain evidence="4 5">FDU301</strain>
        <plasmid evidence="5">pfdu301a</plasmid>
    </source>
</reference>
<protein>
    <recommendedName>
        <fullName evidence="3">VWFA domain-containing protein</fullName>
    </recommendedName>
</protein>
<feature type="region of interest" description="Disordered" evidence="2">
    <location>
        <begin position="255"/>
        <end position="280"/>
    </location>
</feature>
<dbReference type="InterPro" id="IPR036465">
    <property type="entry name" value="vWFA_dom_sf"/>
</dbReference>
<dbReference type="PANTHER" id="PTHR41248:SF1">
    <property type="entry name" value="NORD PROTEIN"/>
    <property type="match status" value="1"/>
</dbReference>
<dbReference type="PANTHER" id="PTHR41248">
    <property type="entry name" value="NORD PROTEIN"/>
    <property type="match status" value="1"/>
</dbReference>
<organism evidence="4 5">
    <name type="scientific">Priestia megaterium</name>
    <name type="common">Bacillus megaterium</name>
    <dbReference type="NCBI Taxonomy" id="1404"/>
    <lineage>
        <taxon>Bacteria</taxon>
        <taxon>Bacillati</taxon>
        <taxon>Bacillota</taxon>
        <taxon>Bacilli</taxon>
        <taxon>Bacillales</taxon>
        <taxon>Bacillaceae</taxon>
        <taxon>Priestia</taxon>
    </lineage>
</organism>
<dbReference type="SMART" id="SM00327">
    <property type="entry name" value="VWA"/>
    <property type="match status" value="1"/>
</dbReference>
<dbReference type="Gene3D" id="3.40.50.410">
    <property type="entry name" value="von Willebrand factor, type A domain"/>
    <property type="match status" value="1"/>
</dbReference>
<dbReference type="EMBL" id="CP045273">
    <property type="protein sequence ID" value="QJX80845.1"/>
    <property type="molecule type" value="Genomic_DNA"/>
</dbReference>